<feature type="region of interest" description="Disordered" evidence="1">
    <location>
        <begin position="27"/>
        <end position="128"/>
    </location>
</feature>
<dbReference type="Proteomes" id="UP000000763">
    <property type="component" value="Chromosome 2"/>
</dbReference>
<feature type="signal peptide" evidence="2">
    <location>
        <begin position="1"/>
        <end position="19"/>
    </location>
</feature>
<evidence type="ECO:0000256" key="1">
    <source>
        <dbReference type="SAM" id="MobiDB-lite"/>
    </source>
</evidence>
<feature type="compositionally biased region" description="Basic and acidic residues" evidence="1">
    <location>
        <begin position="64"/>
        <end position="75"/>
    </location>
</feature>
<gene>
    <name evidence="3" type="primary">OJ1792_D02.7</name>
</gene>
<feature type="compositionally biased region" description="Pro residues" evidence="1">
    <location>
        <begin position="97"/>
        <end position="121"/>
    </location>
</feature>
<sequence>MHVGLLVLVVVRCACRVAALIRASHHPRAWDRGQQRQEGRRARAGSPLRACDFETTAGKRRHRDVAETRAAERRNGSGLIPQLSPSQPLVTTAFCSSPPPPNLLSPPPSAPSPPLMASPPRPQERGGRPLLTATFWRGWIVAARARRWQGNDIAVVA</sequence>
<accession>Q6K8U1</accession>
<protein>
    <recommendedName>
        <fullName evidence="5">Secreted protein</fullName>
    </recommendedName>
</protein>
<feature type="compositionally biased region" description="Polar residues" evidence="1">
    <location>
        <begin position="83"/>
        <end position="95"/>
    </location>
</feature>
<reference evidence="4" key="2">
    <citation type="journal article" date="2008" name="Nucleic Acids Res.">
        <title>The rice annotation project database (RAP-DB): 2008 update.</title>
        <authorList>
            <consortium name="The rice annotation project (RAP)"/>
        </authorList>
    </citation>
    <scope>GENOME REANNOTATION</scope>
    <source>
        <strain evidence="4">cv. Nipponbare</strain>
    </source>
</reference>
<organism evidence="3 4">
    <name type="scientific">Oryza sativa subsp. japonica</name>
    <name type="common">Rice</name>
    <dbReference type="NCBI Taxonomy" id="39947"/>
    <lineage>
        <taxon>Eukaryota</taxon>
        <taxon>Viridiplantae</taxon>
        <taxon>Streptophyta</taxon>
        <taxon>Embryophyta</taxon>
        <taxon>Tracheophyta</taxon>
        <taxon>Spermatophyta</taxon>
        <taxon>Magnoliopsida</taxon>
        <taxon>Liliopsida</taxon>
        <taxon>Poales</taxon>
        <taxon>Poaceae</taxon>
        <taxon>BOP clade</taxon>
        <taxon>Oryzoideae</taxon>
        <taxon>Oryzeae</taxon>
        <taxon>Oryzinae</taxon>
        <taxon>Oryza</taxon>
        <taxon>Oryza sativa</taxon>
    </lineage>
</organism>
<evidence type="ECO:0000313" key="4">
    <source>
        <dbReference type="Proteomes" id="UP000000763"/>
    </source>
</evidence>
<evidence type="ECO:0008006" key="5">
    <source>
        <dbReference type="Google" id="ProtNLM"/>
    </source>
</evidence>
<dbReference type="EMBL" id="AP004097">
    <property type="protein sequence ID" value="BAD21638.1"/>
    <property type="molecule type" value="Genomic_DNA"/>
</dbReference>
<name>Q6K8U1_ORYSJ</name>
<feature type="chain" id="PRO_5004275497" description="Secreted protein" evidence="2">
    <location>
        <begin position="20"/>
        <end position="157"/>
    </location>
</feature>
<reference evidence="4" key="1">
    <citation type="journal article" date="2005" name="Nature">
        <title>The map-based sequence of the rice genome.</title>
        <authorList>
            <consortium name="International rice genome sequencing project (IRGSP)"/>
            <person name="Matsumoto T."/>
            <person name="Wu J."/>
            <person name="Kanamori H."/>
            <person name="Katayose Y."/>
            <person name="Fujisawa M."/>
            <person name="Namiki N."/>
            <person name="Mizuno H."/>
            <person name="Yamamoto K."/>
            <person name="Antonio B.A."/>
            <person name="Baba T."/>
            <person name="Sakata K."/>
            <person name="Nagamura Y."/>
            <person name="Aoki H."/>
            <person name="Arikawa K."/>
            <person name="Arita K."/>
            <person name="Bito T."/>
            <person name="Chiden Y."/>
            <person name="Fujitsuka N."/>
            <person name="Fukunaka R."/>
            <person name="Hamada M."/>
            <person name="Harada C."/>
            <person name="Hayashi A."/>
            <person name="Hijishita S."/>
            <person name="Honda M."/>
            <person name="Hosokawa S."/>
            <person name="Ichikawa Y."/>
            <person name="Idonuma A."/>
            <person name="Iijima M."/>
            <person name="Ikeda M."/>
            <person name="Ikeno M."/>
            <person name="Ito K."/>
            <person name="Ito S."/>
            <person name="Ito T."/>
            <person name="Ito Y."/>
            <person name="Ito Y."/>
            <person name="Iwabuchi A."/>
            <person name="Kamiya K."/>
            <person name="Karasawa W."/>
            <person name="Kurita K."/>
            <person name="Katagiri S."/>
            <person name="Kikuta A."/>
            <person name="Kobayashi H."/>
            <person name="Kobayashi N."/>
            <person name="Machita K."/>
            <person name="Maehara T."/>
            <person name="Masukawa M."/>
            <person name="Mizubayashi T."/>
            <person name="Mukai Y."/>
            <person name="Nagasaki H."/>
            <person name="Nagata Y."/>
            <person name="Naito S."/>
            <person name="Nakashima M."/>
            <person name="Nakama Y."/>
            <person name="Nakamichi Y."/>
            <person name="Nakamura M."/>
            <person name="Meguro A."/>
            <person name="Negishi M."/>
            <person name="Ohta I."/>
            <person name="Ohta T."/>
            <person name="Okamoto M."/>
            <person name="Ono N."/>
            <person name="Saji S."/>
            <person name="Sakaguchi M."/>
            <person name="Sakai K."/>
            <person name="Shibata M."/>
            <person name="Shimokawa T."/>
            <person name="Song J."/>
            <person name="Takazaki Y."/>
            <person name="Terasawa K."/>
            <person name="Tsugane M."/>
            <person name="Tsuji K."/>
            <person name="Ueda S."/>
            <person name="Waki K."/>
            <person name="Yamagata H."/>
            <person name="Yamamoto M."/>
            <person name="Yamamoto S."/>
            <person name="Yamane H."/>
            <person name="Yoshiki S."/>
            <person name="Yoshihara R."/>
            <person name="Yukawa K."/>
            <person name="Zhong H."/>
            <person name="Yano M."/>
            <person name="Yuan Q."/>
            <person name="Ouyang S."/>
            <person name="Liu J."/>
            <person name="Jones K.M."/>
            <person name="Gansberger K."/>
            <person name="Moffat K."/>
            <person name="Hill J."/>
            <person name="Bera J."/>
            <person name="Fadrosh D."/>
            <person name="Jin S."/>
            <person name="Johri S."/>
            <person name="Kim M."/>
            <person name="Overton L."/>
            <person name="Reardon M."/>
            <person name="Tsitrin T."/>
            <person name="Vuong H."/>
            <person name="Weaver B."/>
            <person name="Ciecko A."/>
            <person name="Tallon L."/>
            <person name="Jackson J."/>
            <person name="Pai G."/>
            <person name="Aken S.V."/>
            <person name="Utterback T."/>
            <person name="Reidmuller S."/>
            <person name="Feldblyum T."/>
            <person name="Hsiao J."/>
            <person name="Zismann V."/>
            <person name="Iobst S."/>
            <person name="de Vazeille A.R."/>
            <person name="Buell C.R."/>
            <person name="Ying K."/>
            <person name="Li Y."/>
            <person name="Lu T."/>
            <person name="Huang Y."/>
            <person name="Zhao Q."/>
            <person name="Feng Q."/>
            <person name="Zhang L."/>
            <person name="Zhu J."/>
            <person name="Weng Q."/>
            <person name="Mu J."/>
            <person name="Lu Y."/>
            <person name="Fan D."/>
            <person name="Liu Y."/>
            <person name="Guan J."/>
            <person name="Zhang Y."/>
            <person name="Yu S."/>
            <person name="Liu X."/>
            <person name="Zhang Y."/>
            <person name="Hong G."/>
            <person name="Han B."/>
            <person name="Choisne N."/>
            <person name="Demange N."/>
            <person name="Orjeda G."/>
            <person name="Samain S."/>
            <person name="Cattolico L."/>
            <person name="Pelletier E."/>
            <person name="Couloux A."/>
            <person name="Segurens B."/>
            <person name="Wincker P."/>
            <person name="D'Hont A."/>
            <person name="Scarpelli C."/>
            <person name="Weissenbach J."/>
            <person name="Salanoubat M."/>
            <person name="Quetier F."/>
            <person name="Yu Y."/>
            <person name="Kim H.R."/>
            <person name="Rambo T."/>
            <person name="Currie J."/>
            <person name="Collura K."/>
            <person name="Luo M."/>
            <person name="Yang T."/>
            <person name="Ammiraju J.S.S."/>
            <person name="Engler F."/>
            <person name="Soderlund C."/>
            <person name="Wing R.A."/>
            <person name="Palmer L.E."/>
            <person name="de la Bastide M."/>
            <person name="Spiegel L."/>
            <person name="Nascimento L."/>
            <person name="Zutavern T."/>
            <person name="O'Shaughnessy A."/>
            <person name="Dike S."/>
            <person name="Dedhia N."/>
            <person name="Preston R."/>
            <person name="Balija V."/>
            <person name="McCombie W.R."/>
            <person name="Chow T."/>
            <person name="Chen H."/>
            <person name="Chung M."/>
            <person name="Chen C."/>
            <person name="Shaw J."/>
            <person name="Wu H."/>
            <person name="Hsiao K."/>
            <person name="Chao Y."/>
            <person name="Chu M."/>
            <person name="Cheng C."/>
            <person name="Hour A."/>
            <person name="Lee P."/>
            <person name="Lin S."/>
            <person name="Lin Y."/>
            <person name="Liou J."/>
            <person name="Liu S."/>
            <person name="Hsing Y."/>
            <person name="Raghuvanshi S."/>
            <person name="Mohanty A."/>
            <person name="Bharti A.K."/>
            <person name="Gaur A."/>
            <person name="Gupta V."/>
            <person name="Kumar D."/>
            <person name="Ravi V."/>
            <person name="Vij S."/>
            <person name="Kapur A."/>
            <person name="Khurana P."/>
            <person name="Khurana P."/>
            <person name="Khurana J.P."/>
            <person name="Tyagi A.K."/>
            <person name="Gaikwad K."/>
            <person name="Singh A."/>
            <person name="Dalal V."/>
            <person name="Srivastava S."/>
            <person name="Dixit A."/>
            <person name="Pal A.K."/>
            <person name="Ghazi I.A."/>
            <person name="Yadav M."/>
            <person name="Pandit A."/>
            <person name="Bhargava A."/>
            <person name="Sureshbabu K."/>
            <person name="Batra K."/>
            <person name="Sharma T.R."/>
            <person name="Mohapatra T."/>
            <person name="Singh N.K."/>
            <person name="Messing J."/>
            <person name="Nelson A.B."/>
            <person name="Fuks G."/>
            <person name="Kavchok S."/>
            <person name="Keizer G."/>
            <person name="Linton E."/>
            <person name="Llaca V."/>
            <person name="Song R."/>
            <person name="Tanyolac B."/>
            <person name="Young S."/>
            <person name="Ho-Il K."/>
            <person name="Hahn J.H."/>
            <person name="Sangsakoo G."/>
            <person name="Vanavichit A."/>
            <person name="de Mattos Luiz.A.T."/>
            <person name="Zimmer P.D."/>
            <person name="Malone G."/>
            <person name="Dellagostin O."/>
            <person name="de Oliveira A.C."/>
            <person name="Bevan M."/>
            <person name="Bancroft I."/>
            <person name="Minx P."/>
            <person name="Cordum H."/>
            <person name="Wilson R."/>
            <person name="Cheng Z."/>
            <person name="Jin W."/>
            <person name="Jiang J."/>
            <person name="Leong S.A."/>
            <person name="Iwama H."/>
            <person name="Gojobori T."/>
            <person name="Itoh T."/>
            <person name="Niimura Y."/>
            <person name="Fujii Y."/>
            <person name="Habara T."/>
            <person name="Sakai H."/>
            <person name="Sato Y."/>
            <person name="Wilson G."/>
            <person name="Kumar K."/>
            <person name="McCouch S."/>
            <person name="Juretic N."/>
            <person name="Hoen D."/>
            <person name="Wright S."/>
            <person name="Bruskiewich R."/>
            <person name="Bureau T."/>
            <person name="Miyao A."/>
            <person name="Hirochika H."/>
            <person name="Nishikawa T."/>
            <person name="Kadowaki K."/>
            <person name="Sugiura M."/>
            <person name="Burr B."/>
            <person name="Sasaki T."/>
        </authorList>
    </citation>
    <scope>NUCLEOTIDE SEQUENCE [LARGE SCALE GENOMIC DNA]</scope>
    <source>
        <strain evidence="4">cv. Nipponbare</strain>
    </source>
</reference>
<proteinExistence type="predicted"/>
<evidence type="ECO:0000256" key="2">
    <source>
        <dbReference type="SAM" id="SignalP"/>
    </source>
</evidence>
<evidence type="ECO:0000313" key="3">
    <source>
        <dbReference type="EMBL" id="BAD21638.1"/>
    </source>
</evidence>
<feature type="compositionally biased region" description="Basic and acidic residues" evidence="1">
    <location>
        <begin position="28"/>
        <end position="41"/>
    </location>
</feature>
<dbReference type="AlphaFoldDB" id="Q6K8U1"/>
<keyword evidence="2" id="KW-0732">Signal</keyword>